<dbReference type="Pfam" id="PF00703">
    <property type="entry name" value="Glyco_hydro_2"/>
    <property type="match status" value="1"/>
</dbReference>
<reference evidence="11" key="1">
    <citation type="submission" date="2017-02" db="EMBL/GenBank/DDBJ databases">
        <title>Comparative genomics and description of representatives of a novel lineage of planctomycetes thriving in anoxic sediments.</title>
        <authorList>
            <person name="Spring S."/>
            <person name="Bunk B."/>
            <person name="Sproer C."/>
        </authorList>
    </citation>
    <scope>NUCLEOTIDE SEQUENCE [LARGE SCALE GENOMIC DNA]</scope>
    <source>
        <strain evidence="11">SM-Chi-D1</strain>
    </source>
</reference>
<dbReference type="InterPro" id="IPR008979">
    <property type="entry name" value="Galactose-bd-like_sf"/>
</dbReference>
<keyword evidence="4" id="KW-0732">Signal</keyword>
<dbReference type="EMBL" id="CP019646">
    <property type="protein sequence ID" value="AQQ71479.1"/>
    <property type="molecule type" value="Genomic_DNA"/>
</dbReference>
<evidence type="ECO:0000259" key="8">
    <source>
        <dbReference type="Pfam" id="PF02836"/>
    </source>
</evidence>
<dbReference type="Gene3D" id="2.60.120.260">
    <property type="entry name" value="Galactose-binding domain-like"/>
    <property type="match status" value="1"/>
</dbReference>
<feature type="domain" description="Glycoside hydrolase family 2 immunoglobulin-like beta-sandwich" evidence="7">
    <location>
        <begin position="202"/>
        <end position="299"/>
    </location>
</feature>
<evidence type="ECO:0000256" key="3">
    <source>
        <dbReference type="ARBA" id="ARBA00012754"/>
    </source>
</evidence>
<gene>
    <name evidence="10" type="primary">ebgA_2</name>
    <name evidence="10" type="ORF">SMSP2_01853</name>
</gene>
<dbReference type="GO" id="GO:0004567">
    <property type="term" value="F:beta-mannosidase activity"/>
    <property type="evidence" value="ECO:0007669"/>
    <property type="project" value="UniProtKB-EC"/>
</dbReference>
<protein>
    <recommendedName>
        <fullName evidence="3">beta-mannosidase</fullName>
        <ecNumber evidence="3">3.2.1.25</ecNumber>
    </recommendedName>
</protein>
<evidence type="ECO:0000313" key="10">
    <source>
        <dbReference type="EMBL" id="AQQ71479.1"/>
    </source>
</evidence>
<keyword evidence="6 10" id="KW-0326">Glycosidase</keyword>
<dbReference type="GO" id="GO:0005975">
    <property type="term" value="P:carbohydrate metabolic process"/>
    <property type="evidence" value="ECO:0007669"/>
    <property type="project" value="InterPro"/>
</dbReference>
<feature type="domain" description="Beta-mannosidase-like galactose-binding" evidence="9">
    <location>
        <begin position="40"/>
        <end position="183"/>
    </location>
</feature>
<dbReference type="AlphaFoldDB" id="A0A1Q2MFN9"/>
<dbReference type="RefSeq" id="WP_146683649.1">
    <property type="nucleotide sequence ID" value="NZ_CP019646.1"/>
</dbReference>
<dbReference type="Proteomes" id="UP000188181">
    <property type="component" value="Chromosome"/>
</dbReference>
<dbReference type="InterPro" id="IPR054593">
    <property type="entry name" value="Beta-mannosidase-like_N2"/>
</dbReference>
<organism evidence="10 11">
    <name type="scientific">Limihaloglobus sulfuriphilus</name>
    <dbReference type="NCBI Taxonomy" id="1851148"/>
    <lineage>
        <taxon>Bacteria</taxon>
        <taxon>Pseudomonadati</taxon>
        <taxon>Planctomycetota</taxon>
        <taxon>Phycisphaerae</taxon>
        <taxon>Sedimentisphaerales</taxon>
        <taxon>Sedimentisphaeraceae</taxon>
        <taxon>Limihaloglobus</taxon>
    </lineage>
</organism>
<dbReference type="PANTHER" id="PTHR43730">
    <property type="entry name" value="BETA-MANNOSIDASE"/>
    <property type="match status" value="1"/>
</dbReference>
<dbReference type="Pfam" id="PF02836">
    <property type="entry name" value="Glyco_hydro_2_C"/>
    <property type="match status" value="1"/>
</dbReference>
<dbReference type="InterPro" id="IPR006102">
    <property type="entry name" value="Ig-like_GH2"/>
</dbReference>
<keyword evidence="11" id="KW-1185">Reference proteome</keyword>
<dbReference type="STRING" id="1851148.SMSP2_01853"/>
<evidence type="ECO:0000256" key="2">
    <source>
        <dbReference type="ARBA" id="ARBA00007401"/>
    </source>
</evidence>
<dbReference type="InterPro" id="IPR050887">
    <property type="entry name" value="Beta-mannosidase_GH2"/>
</dbReference>
<dbReference type="KEGG" id="pbas:SMSP2_01853"/>
<comment type="similarity">
    <text evidence="2">Belongs to the glycosyl hydrolase 2 family.</text>
</comment>
<dbReference type="SUPFAM" id="SSF51445">
    <property type="entry name" value="(Trans)glycosidases"/>
    <property type="match status" value="1"/>
</dbReference>
<dbReference type="InterPro" id="IPR017853">
    <property type="entry name" value="GH"/>
</dbReference>
<dbReference type="InterPro" id="IPR006103">
    <property type="entry name" value="Glyco_hydro_2_cat"/>
</dbReference>
<proteinExistence type="inferred from homology"/>
<dbReference type="InterPro" id="IPR013783">
    <property type="entry name" value="Ig-like_fold"/>
</dbReference>
<dbReference type="InterPro" id="IPR036156">
    <property type="entry name" value="Beta-gal/glucu_dom_sf"/>
</dbReference>
<dbReference type="GO" id="GO:0006516">
    <property type="term" value="P:glycoprotein catabolic process"/>
    <property type="evidence" value="ECO:0007669"/>
    <property type="project" value="TreeGrafter"/>
</dbReference>
<name>A0A1Q2MFN9_9BACT</name>
<evidence type="ECO:0000313" key="11">
    <source>
        <dbReference type="Proteomes" id="UP000188181"/>
    </source>
</evidence>
<dbReference type="Pfam" id="PF22666">
    <property type="entry name" value="Glyco_hydro_2_N2"/>
    <property type="match status" value="1"/>
</dbReference>
<keyword evidence="5 10" id="KW-0378">Hydrolase</keyword>
<evidence type="ECO:0000256" key="5">
    <source>
        <dbReference type="ARBA" id="ARBA00022801"/>
    </source>
</evidence>
<dbReference type="OrthoDB" id="9801077at2"/>
<sequence>MRNIRSLGNLKWQLAGFKPHEWRRESGLEVQDAVNAETPPMPAKVPGSVQKTLLDAGLIEDWNHGLNSFKCEWVENRHWIYETTIPDNWISCEKEYRLVCRGLDYCGSIFLNKKEIYSFKNSHIPHNIELTPHLKNDKNVLRIVFQDIPRWLGQLGFTSQMRDFKPRYNYSWDWTCRMVQIGISGDIYIEEIDGPFIVSSDLESSYDTDTDSGQLDIKLTAQNCDQFIAAVKLTQEDRTVAEETKQISQNGVSFSFEKIQAKPWYPNGHGQQPLYNLEIKLCDANGCLHDKIERRVGFKNVQWKNCLDAPAAADPWICCINGRDLFMQGINWTPIHQNYVETAGHEYRKRLEIYKEIGVNIVRVWGGAPLEKDIFYEICDELGIMVWQEFPISSSGIENYPPDDEDYAEEMISVAKSYIQRRKHHVSLLMWCGGNELSGSKNELIPASNSHKLLNELNKTVMKYDPNRRFAATSPLGPKFFANEKNYGKGLHWDVHGPWKLPGTFEQWQQYWNDDDSLLRSETGCPGASSADIIEKYKGGQNPMPTSTENPLWRRTGWWVEWKQFIDENGREPESLVEYVEWSQQRQAKALAVAAASCKNRFPKCGGFIVWMGHDCFPCTANTSIVDFEGNPKPAAIELAEIFKANEKSA</sequence>
<accession>A0A1Q2MFN9</accession>
<feature type="domain" description="Glycoside hydrolase family 2 catalytic" evidence="8">
    <location>
        <begin position="319"/>
        <end position="459"/>
    </location>
</feature>
<dbReference type="Gene3D" id="3.20.20.80">
    <property type="entry name" value="Glycosidases"/>
    <property type="match status" value="1"/>
</dbReference>
<evidence type="ECO:0000259" key="7">
    <source>
        <dbReference type="Pfam" id="PF00703"/>
    </source>
</evidence>
<dbReference type="SUPFAM" id="SSF49785">
    <property type="entry name" value="Galactose-binding domain-like"/>
    <property type="match status" value="1"/>
</dbReference>
<evidence type="ECO:0000259" key="9">
    <source>
        <dbReference type="Pfam" id="PF22666"/>
    </source>
</evidence>
<dbReference type="EC" id="3.2.1.25" evidence="3"/>
<evidence type="ECO:0000256" key="6">
    <source>
        <dbReference type="ARBA" id="ARBA00023295"/>
    </source>
</evidence>
<comment type="catalytic activity">
    <reaction evidence="1">
        <text>Hydrolysis of terminal, non-reducing beta-D-mannose residues in beta-D-mannosides.</text>
        <dbReference type="EC" id="3.2.1.25"/>
    </reaction>
</comment>
<dbReference type="PANTHER" id="PTHR43730:SF1">
    <property type="entry name" value="BETA-MANNOSIDASE"/>
    <property type="match status" value="1"/>
</dbReference>
<dbReference type="Gene3D" id="2.60.40.10">
    <property type="entry name" value="Immunoglobulins"/>
    <property type="match status" value="1"/>
</dbReference>
<evidence type="ECO:0000256" key="1">
    <source>
        <dbReference type="ARBA" id="ARBA00000829"/>
    </source>
</evidence>
<evidence type="ECO:0000256" key="4">
    <source>
        <dbReference type="ARBA" id="ARBA00022729"/>
    </source>
</evidence>
<dbReference type="SUPFAM" id="SSF49303">
    <property type="entry name" value="beta-Galactosidase/glucuronidase domain"/>
    <property type="match status" value="1"/>
</dbReference>